<proteinExistence type="inferred from homology"/>
<dbReference type="PANTHER" id="PTHR10491">
    <property type="entry name" value="DTDP-4-DEHYDRORHAMNOSE REDUCTASE"/>
    <property type="match status" value="1"/>
</dbReference>
<evidence type="ECO:0000256" key="1">
    <source>
        <dbReference type="ARBA" id="ARBA00004781"/>
    </source>
</evidence>
<dbReference type="AlphaFoldDB" id="A0A1G7EWU5"/>
<name>A0A1G7EWU5_9BACT</name>
<feature type="domain" description="RmlD-like substrate binding" evidence="7">
    <location>
        <begin position="20"/>
        <end position="307"/>
    </location>
</feature>
<dbReference type="RefSeq" id="WP_245691529.1">
    <property type="nucleotide sequence ID" value="NZ_FNAQ01000024.1"/>
</dbReference>
<dbReference type="GO" id="GO:0019305">
    <property type="term" value="P:dTDP-rhamnose biosynthetic process"/>
    <property type="evidence" value="ECO:0007669"/>
    <property type="project" value="UniProtKB-UniPathway"/>
</dbReference>
<dbReference type="InterPro" id="IPR029903">
    <property type="entry name" value="RmlD-like-bd"/>
</dbReference>
<organism evidence="8 9">
    <name type="scientific">Desulfuromonas thiophila</name>
    <dbReference type="NCBI Taxonomy" id="57664"/>
    <lineage>
        <taxon>Bacteria</taxon>
        <taxon>Pseudomonadati</taxon>
        <taxon>Thermodesulfobacteriota</taxon>
        <taxon>Desulfuromonadia</taxon>
        <taxon>Desulfuromonadales</taxon>
        <taxon>Desulfuromonadaceae</taxon>
        <taxon>Desulfuromonas</taxon>
    </lineage>
</organism>
<comment type="similarity">
    <text evidence="2 6">Belongs to the dTDP-4-dehydrorhamnose reductase family.</text>
</comment>
<dbReference type="GO" id="GO:0008831">
    <property type="term" value="F:dTDP-4-dehydrorhamnose reductase activity"/>
    <property type="evidence" value="ECO:0007669"/>
    <property type="project" value="UniProtKB-EC"/>
</dbReference>
<evidence type="ECO:0000256" key="5">
    <source>
        <dbReference type="ARBA" id="ARBA00048200"/>
    </source>
</evidence>
<comment type="function">
    <text evidence="6">Catalyzes the reduction of dTDP-6-deoxy-L-lyxo-4-hexulose to yield dTDP-L-rhamnose.</text>
</comment>
<evidence type="ECO:0000256" key="2">
    <source>
        <dbReference type="ARBA" id="ARBA00010944"/>
    </source>
</evidence>
<reference evidence="9" key="1">
    <citation type="submission" date="2016-10" db="EMBL/GenBank/DDBJ databases">
        <authorList>
            <person name="Varghese N."/>
            <person name="Submissions S."/>
        </authorList>
    </citation>
    <scope>NUCLEOTIDE SEQUENCE [LARGE SCALE GENOMIC DNA]</scope>
    <source>
        <strain evidence="9">DSM 8987</strain>
    </source>
</reference>
<evidence type="ECO:0000256" key="4">
    <source>
        <dbReference type="ARBA" id="ARBA00017099"/>
    </source>
</evidence>
<dbReference type="InterPro" id="IPR005913">
    <property type="entry name" value="dTDP_dehydrorham_reduct"/>
</dbReference>
<keyword evidence="6" id="KW-0560">Oxidoreductase</keyword>
<dbReference type="STRING" id="57664.SAMN05661003_1246"/>
<evidence type="ECO:0000259" key="7">
    <source>
        <dbReference type="Pfam" id="PF04321"/>
    </source>
</evidence>
<comment type="catalytic activity">
    <reaction evidence="5">
        <text>dTDP-beta-L-rhamnose + NADP(+) = dTDP-4-dehydro-beta-L-rhamnose + NADPH + H(+)</text>
        <dbReference type="Rhea" id="RHEA:21796"/>
        <dbReference type="ChEBI" id="CHEBI:15378"/>
        <dbReference type="ChEBI" id="CHEBI:57510"/>
        <dbReference type="ChEBI" id="CHEBI:57783"/>
        <dbReference type="ChEBI" id="CHEBI:58349"/>
        <dbReference type="ChEBI" id="CHEBI:62830"/>
        <dbReference type="EC" id="1.1.1.133"/>
    </reaction>
</comment>
<dbReference type="EC" id="1.1.1.133" evidence="3 6"/>
<dbReference type="EMBL" id="FNAQ01000024">
    <property type="protein sequence ID" value="SDE67916.1"/>
    <property type="molecule type" value="Genomic_DNA"/>
</dbReference>
<dbReference type="SUPFAM" id="SSF51735">
    <property type="entry name" value="NAD(P)-binding Rossmann-fold domains"/>
    <property type="match status" value="1"/>
</dbReference>
<evidence type="ECO:0000256" key="3">
    <source>
        <dbReference type="ARBA" id="ARBA00012929"/>
    </source>
</evidence>
<keyword evidence="9" id="KW-1185">Reference proteome</keyword>
<evidence type="ECO:0000256" key="6">
    <source>
        <dbReference type="RuleBase" id="RU364082"/>
    </source>
</evidence>
<evidence type="ECO:0000313" key="8">
    <source>
        <dbReference type="EMBL" id="SDE67916.1"/>
    </source>
</evidence>
<protein>
    <recommendedName>
        <fullName evidence="4 6">dTDP-4-dehydrorhamnose reductase</fullName>
        <ecNumber evidence="3 6">1.1.1.133</ecNumber>
    </recommendedName>
</protein>
<evidence type="ECO:0000313" key="9">
    <source>
        <dbReference type="Proteomes" id="UP000243205"/>
    </source>
</evidence>
<dbReference type="Gene3D" id="3.90.25.10">
    <property type="entry name" value="UDP-galactose 4-epimerase, domain 1"/>
    <property type="match status" value="1"/>
</dbReference>
<dbReference type="NCBIfam" id="TIGR01214">
    <property type="entry name" value="rmlD"/>
    <property type="match status" value="1"/>
</dbReference>
<dbReference type="UniPathway" id="UPA00124"/>
<keyword evidence="6" id="KW-0521">NADP</keyword>
<dbReference type="CDD" id="cd05254">
    <property type="entry name" value="dTDP_HR_like_SDR_e"/>
    <property type="match status" value="1"/>
</dbReference>
<dbReference type="Proteomes" id="UP000243205">
    <property type="component" value="Unassembled WGS sequence"/>
</dbReference>
<dbReference type="InterPro" id="IPR036291">
    <property type="entry name" value="NAD(P)-bd_dom_sf"/>
</dbReference>
<dbReference type="GO" id="GO:0005829">
    <property type="term" value="C:cytosol"/>
    <property type="evidence" value="ECO:0007669"/>
    <property type="project" value="TreeGrafter"/>
</dbReference>
<gene>
    <name evidence="8" type="ORF">SAMN05661003_1246</name>
</gene>
<dbReference type="PANTHER" id="PTHR10491:SF4">
    <property type="entry name" value="METHIONINE ADENOSYLTRANSFERASE 2 SUBUNIT BETA"/>
    <property type="match status" value="1"/>
</dbReference>
<sequence length="319" mass="34145">MRGAPDGNGHFRGPGQPPLRVALIGAGGMLAQAVRQTAPEGIELLPFDLPAFDLTDPAGMAVALEPLRPQLLINCAAFTRVDACESEAERAFAVNGAGPGHLAALAQRLGATLVHLSTDFVFSGAARRPYCEEDAPGPLSVYGRSKLQGERAVVASGLSQYYIVRTSWLYGPGGANFVETVARLTAEREELGIVADQQGTPTFSVDLAAALWRLVGLRGGAAAPFGLYHYSNAGCCSWYDFACAIVEQLRALGSPVRARQIRPLRTAEYPVPARRPAYSVLAKDKICHHTGIHIPDWRTSLATYLRQRHDAAAQLSRGC</sequence>
<dbReference type="Gene3D" id="3.40.50.720">
    <property type="entry name" value="NAD(P)-binding Rossmann-like Domain"/>
    <property type="match status" value="1"/>
</dbReference>
<dbReference type="Pfam" id="PF04321">
    <property type="entry name" value="RmlD_sub_bind"/>
    <property type="match status" value="1"/>
</dbReference>
<accession>A0A1G7EWU5</accession>
<comment type="pathway">
    <text evidence="1 6">Carbohydrate biosynthesis; dTDP-L-rhamnose biosynthesis.</text>
</comment>